<sequence length="431" mass="49257">MPLGERGENHPMTSLALGEARRSVRLLLTKNHPVPNSAFRAEAPQSISMKWVLFHQRCVRLRCCGCVWLPPIILISSLALVETGSTKCNAKSVNITQNQSEHNLNIEKRQLEFEDFTTTELIENITETIFFDSSTSPHQNGSESNETTTDIFIETISAETLDNDLEKKDGTKEKPSKDNGTTTETTFNSGELIVEATENNVDFNELSSIDLEFENTTEAASRKKMKIVKSSPKDLVERCPHYKKGNSFNLSKMADVWQVAYYRLPNKLKCFKLHIKMVKFLEQQRYASIFGNFNETVHWEKCFLEIKSSEKLDGGSRRHFLQGTQSDKGVMDNIIIDEEHCQNTTYLTLHRESGDQWLVIKNLLVMRDCDTGDLVVFSRVPSRPRKQEILDALRIFGENKPNGTMACEEKTDKSWLRYQEETTEAHSEDVN</sequence>
<gene>
    <name evidence="2" type="ORF">SFRICE_008234</name>
</gene>
<reference evidence="2" key="1">
    <citation type="submission" date="2016-07" db="EMBL/GenBank/DDBJ databases">
        <authorList>
            <person name="Bretaudeau A."/>
        </authorList>
    </citation>
    <scope>NUCLEOTIDE SEQUENCE</scope>
    <source>
        <strain evidence="2">Rice</strain>
        <tissue evidence="2">Whole body</tissue>
    </source>
</reference>
<evidence type="ECO:0000256" key="1">
    <source>
        <dbReference type="SAM" id="MobiDB-lite"/>
    </source>
</evidence>
<dbReference type="EMBL" id="ODYU01003765">
    <property type="protein sequence ID" value="SOQ42938.1"/>
    <property type="molecule type" value="Genomic_DNA"/>
</dbReference>
<evidence type="ECO:0000313" key="2">
    <source>
        <dbReference type="EMBL" id="SOQ42938.1"/>
    </source>
</evidence>
<feature type="region of interest" description="Disordered" evidence="1">
    <location>
        <begin position="163"/>
        <end position="188"/>
    </location>
</feature>
<dbReference type="AlphaFoldDB" id="A0A2H1VQ62"/>
<protein>
    <submittedName>
        <fullName evidence="2">SFRICE_008234</fullName>
    </submittedName>
</protein>
<feature type="compositionally biased region" description="Polar residues" evidence="1">
    <location>
        <begin position="178"/>
        <end position="188"/>
    </location>
</feature>
<feature type="compositionally biased region" description="Basic and acidic residues" evidence="1">
    <location>
        <begin position="164"/>
        <end position="177"/>
    </location>
</feature>
<organism evidence="2">
    <name type="scientific">Spodoptera frugiperda</name>
    <name type="common">Fall armyworm</name>
    <dbReference type="NCBI Taxonomy" id="7108"/>
    <lineage>
        <taxon>Eukaryota</taxon>
        <taxon>Metazoa</taxon>
        <taxon>Ecdysozoa</taxon>
        <taxon>Arthropoda</taxon>
        <taxon>Hexapoda</taxon>
        <taxon>Insecta</taxon>
        <taxon>Pterygota</taxon>
        <taxon>Neoptera</taxon>
        <taxon>Endopterygota</taxon>
        <taxon>Lepidoptera</taxon>
        <taxon>Glossata</taxon>
        <taxon>Ditrysia</taxon>
        <taxon>Noctuoidea</taxon>
        <taxon>Noctuidae</taxon>
        <taxon>Amphipyrinae</taxon>
        <taxon>Spodoptera</taxon>
    </lineage>
</organism>
<proteinExistence type="predicted"/>
<name>A0A2H1VQ62_SPOFR</name>
<accession>A0A2H1VQ62</accession>